<dbReference type="PROSITE" id="PS51007">
    <property type="entry name" value="CYTC"/>
    <property type="match status" value="1"/>
</dbReference>
<evidence type="ECO:0000256" key="4">
    <source>
        <dbReference type="PROSITE-ProRule" id="PRU00433"/>
    </source>
</evidence>
<dbReference type="GO" id="GO:0046872">
    <property type="term" value="F:metal ion binding"/>
    <property type="evidence" value="ECO:0007669"/>
    <property type="project" value="UniProtKB-KW"/>
</dbReference>
<gene>
    <name evidence="7" type="ORF">EVA69_06665</name>
</gene>
<dbReference type="Pfam" id="PF13442">
    <property type="entry name" value="Cytochrome_CBB3"/>
    <property type="match status" value="1"/>
</dbReference>
<proteinExistence type="predicted"/>
<dbReference type="SUPFAM" id="SSF46626">
    <property type="entry name" value="Cytochrome c"/>
    <property type="match status" value="1"/>
</dbReference>
<protein>
    <submittedName>
        <fullName evidence="7">DUF1588 domain-containing protein</fullName>
    </submittedName>
</protein>
<keyword evidence="3 4" id="KW-0408">Iron</keyword>
<reference evidence="7 8" key="1">
    <citation type="submission" date="2019-02" db="EMBL/GenBank/DDBJ databases">
        <title>Prokaryotic population dynamics and viral predation in marine succession experiment using metagenomics: the confinement effect.</title>
        <authorList>
            <person name="Haro-Moreno J.M."/>
            <person name="Rodriguez-Valera F."/>
            <person name="Lopez-Perez M."/>
        </authorList>
    </citation>
    <scope>NUCLEOTIDE SEQUENCE [LARGE SCALE GENOMIC DNA]</scope>
    <source>
        <strain evidence="7">MED-G158</strain>
    </source>
</reference>
<evidence type="ECO:0000313" key="8">
    <source>
        <dbReference type="Proteomes" id="UP000320404"/>
    </source>
</evidence>
<dbReference type="InterPro" id="IPR009056">
    <property type="entry name" value="Cyt_c-like_dom"/>
</dbReference>
<evidence type="ECO:0000259" key="6">
    <source>
        <dbReference type="PROSITE" id="PS51007"/>
    </source>
</evidence>
<dbReference type="EMBL" id="SHAH01000126">
    <property type="protein sequence ID" value="RZO73431.1"/>
    <property type="molecule type" value="Genomic_DNA"/>
</dbReference>
<keyword evidence="1 4" id="KW-0349">Heme</keyword>
<evidence type="ECO:0000256" key="1">
    <source>
        <dbReference type="ARBA" id="ARBA00022617"/>
    </source>
</evidence>
<dbReference type="AlphaFoldDB" id="A0A520RTF0"/>
<evidence type="ECO:0000313" key="7">
    <source>
        <dbReference type="EMBL" id="RZO73431.1"/>
    </source>
</evidence>
<dbReference type="GO" id="GO:0020037">
    <property type="term" value="F:heme binding"/>
    <property type="evidence" value="ECO:0007669"/>
    <property type="project" value="InterPro"/>
</dbReference>
<evidence type="ECO:0000256" key="2">
    <source>
        <dbReference type="ARBA" id="ARBA00022723"/>
    </source>
</evidence>
<evidence type="ECO:0000256" key="3">
    <source>
        <dbReference type="ARBA" id="ARBA00023004"/>
    </source>
</evidence>
<organism evidence="7 8">
    <name type="scientific">OM182 bacterium</name>
    <dbReference type="NCBI Taxonomy" id="2510334"/>
    <lineage>
        <taxon>Bacteria</taxon>
        <taxon>Pseudomonadati</taxon>
        <taxon>Pseudomonadota</taxon>
        <taxon>Gammaproteobacteria</taxon>
        <taxon>OMG group</taxon>
        <taxon>OM182 clade</taxon>
    </lineage>
</organism>
<feature type="signal peptide" evidence="5">
    <location>
        <begin position="1"/>
        <end position="30"/>
    </location>
</feature>
<feature type="chain" id="PRO_5021817571" evidence="5">
    <location>
        <begin position="31"/>
        <end position="603"/>
    </location>
</feature>
<dbReference type="InterPro" id="IPR036909">
    <property type="entry name" value="Cyt_c-like_dom_sf"/>
</dbReference>
<accession>A0A520RTF0</accession>
<dbReference type="GO" id="GO:0009055">
    <property type="term" value="F:electron transfer activity"/>
    <property type="evidence" value="ECO:0007669"/>
    <property type="project" value="InterPro"/>
</dbReference>
<keyword evidence="2 4" id="KW-0479">Metal-binding</keyword>
<evidence type="ECO:0000256" key="5">
    <source>
        <dbReference type="SAM" id="SignalP"/>
    </source>
</evidence>
<dbReference type="Gene3D" id="1.10.760.10">
    <property type="entry name" value="Cytochrome c-like domain"/>
    <property type="match status" value="1"/>
</dbReference>
<feature type="non-terminal residue" evidence="7">
    <location>
        <position position="603"/>
    </location>
</feature>
<name>A0A520RTF0_9GAMM</name>
<keyword evidence="5" id="KW-0732">Signal</keyword>
<sequence>MPRMPDKLKSLLKIASLLLWALCASQFASAQSGSSLPTFSDDTLTIPRIDVEGYGSLELQLQLVDTTNLTFQLTSSLAANPSLTPGATYDLQTSELSIPMVQADTVFYKLDLQLQPGDVFTVVTAAETKLTGQDDYNAQCASCHGVDGQGGLVSVSLVNCANCSSISTLSNYIANVMPVGAPESCAGDCASKTAEYILNLFQIVDNPMVEQTIQAISSLSLDDTLRKASLQLVSRLPTATESQQVANQGEAGLRAVLDGMMQEDKFYDRVAEIFNDLILTDRYLSVNGGRAEALRLMRIFPDAFWFGDPQEATRDDEWVQNLILSNDSVAREPLQLINHVVKNELPMTEILTADYFMVNPYSAKSYGVFDELAFQDEFDVNEWLPAQIKDFEFSKIRIGDIPHAGILTSLMFLNRYPTSDTNRNRARSRVVYDLFMDVDILALEGSRPDGEAVDISSPAPTLDNDDCVVCHALLDPVASSFENWNDRGFYRPNARWYDDMFQAGFAGADRPASEEPTSLQWLASQMVVDPRFNDAMVRIVYNGLTGAEPLAPPGDNATEAEWDAYNAESVQLDALKDSFVANNQNLKTLIKEIVLSPYFRADG</sequence>
<dbReference type="Proteomes" id="UP000320404">
    <property type="component" value="Unassembled WGS sequence"/>
</dbReference>
<feature type="domain" description="Cytochrome c" evidence="6">
    <location>
        <begin position="127"/>
        <end position="201"/>
    </location>
</feature>
<comment type="caution">
    <text evidence="7">The sequence shown here is derived from an EMBL/GenBank/DDBJ whole genome shotgun (WGS) entry which is preliminary data.</text>
</comment>